<name>A0A2K2CAM3_POPTR</name>
<dbReference type="InParanoid" id="A0A2K2CAM3"/>
<dbReference type="Proteomes" id="UP000006729">
    <property type="component" value="Chromosome 1"/>
</dbReference>
<reference evidence="1 2" key="1">
    <citation type="journal article" date="2006" name="Science">
        <title>The genome of black cottonwood, Populus trichocarpa (Torr. &amp; Gray).</title>
        <authorList>
            <person name="Tuskan G.A."/>
            <person name="Difazio S."/>
            <person name="Jansson S."/>
            <person name="Bohlmann J."/>
            <person name="Grigoriev I."/>
            <person name="Hellsten U."/>
            <person name="Putnam N."/>
            <person name="Ralph S."/>
            <person name="Rombauts S."/>
            <person name="Salamov A."/>
            <person name="Schein J."/>
            <person name="Sterck L."/>
            <person name="Aerts A."/>
            <person name="Bhalerao R.R."/>
            <person name="Bhalerao R.P."/>
            <person name="Blaudez D."/>
            <person name="Boerjan W."/>
            <person name="Brun A."/>
            <person name="Brunner A."/>
            <person name="Busov V."/>
            <person name="Campbell M."/>
            <person name="Carlson J."/>
            <person name="Chalot M."/>
            <person name="Chapman J."/>
            <person name="Chen G.L."/>
            <person name="Cooper D."/>
            <person name="Coutinho P.M."/>
            <person name="Couturier J."/>
            <person name="Covert S."/>
            <person name="Cronk Q."/>
            <person name="Cunningham R."/>
            <person name="Davis J."/>
            <person name="Degroeve S."/>
            <person name="Dejardin A."/>
            <person name="Depamphilis C."/>
            <person name="Detter J."/>
            <person name="Dirks B."/>
            <person name="Dubchak I."/>
            <person name="Duplessis S."/>
            <person name="Ehlting J."/>
            <person name="Ellis B."/>
            <person name="Gendler K."/>
            <person name="Goodstein D."/>
            <person name="Gribskov M."/>
            <person name="Grimwood J."/>
            <person name="Groover A."/>
            <person name="Gunter L."/>
            <person name="Hamberger B."/>
            <person name="Heinze B."/>
            <person name="Helariutta Y."/>
            <person name="Henrissat B."/>
            <person name="Holligan D."/>
            <person name="Holt R."/>
            <person name="Huang W."/>
            <person name="Islam-Faridi N."/>
            <person name="Jones S."/>
            <person name="Jones-Rhoades M."/>
            <person name="Jorgensen R."/>
            <person name="Joshi C."/>
            <person name="Kangasjarvi J."/>
            <person name="Karlsson J."/>
            <person name="Kelleher C."/>
            <person name="Kirkpatrick R."/>
            <person name="Kirst M."/>
            <person name="Kohler A."/>
            <person name="Kalluri U."/>
            <person name="Larimer F."/>
            <person name="Leebens-Mack J."/>
            <person name="Leple J.C."/>
            <person name="Locascio P."/>
            <person name="Lou Y."/>
            <person name="Lucas S."/>
            <person name="Martin F."/>
            <person name="Montanini B."/>
            <person name="Napoli C."/>
            <person name="Nelson D.R."/>
            <person name="Nelson C."/>
            <person name="Nieminen K."/>
            <person name="Nilsson O."/>
            <person name="Pereda V."/>
            <person name="Peter G."/>
            <person name="Philippe R."/>
            <person name="Pilate G."/>
            <person name="Poliakov A."/>
            <person name="Razumovskaya J."/>
            <person name="Richardson P."/>
            <person name="Rinaldi C."/>
            <person name="Ritland K."/>
            <person name="Rouze P."/>
            <person name="Ryaboy D."/>
            <person name="Schmutz J."/>
            <person name="Schrader J."/>
            <person name="Segerman B."/>
            <person name="Shin H."/>
            <person name="Siddiqui A."/>
            <person name="Sterky F."/>
            <person name="Terry A."/>
            <person name="Tsai C.J."/>
            <person name="Uberbacher E."/>
            <person name="Unneberg P."/>
            <person name="Vahala J."/>
            <person name="Wall K."/>
            <person name="Wessler S."/>
            <person name="Yang G."/>
            <person name="Yin T."/>
            <person name="Douglas C."/>
            <person name="Marra M."/>
            <person name="Sandberg G."/>
            <person name="Van de Peer Y."/>
            <person name="Rokhsar D."/>
        </authorList>
    </citation>
    <scope>NUCLEOTIDE SEQUENCE [LARGE SCALE GENOMIC DNA]</scope>
    <source>
        <strain evidence="2">cv. Nisqually</strain>
    </source>
</reference>
<gene>
    <name evidence="1" type="ORF">POPTR_001G389600</name>
</gene>
<accession>A0A2K2CAM3</accession>
<evidence type="ECO:0000313" key="1">
    <source>
        <dbReference type="EMBL" id="PNT59080.1"/>
    </source>
</evidence>
<sequence>MASGLSKKKKKKKKEKKEVSAFSYCSSLLLDDNWVLASFCISLDVSLSPAQNCREMISSGCLSVFHS</sequence>
<protein>
    <submittedName>
        <fullName evidence="1">Uncharacterized protein</fullName>
    </submittedName>
</protein>
<proteinExistence type="predicted"/>
<evidence type="ECO:0000313" key="2">
    <source>
        <dbReference type="Proteomes" id="UP000006729"/>
    </source>
</evidence>
<organism evidence="1 2">
    <name type="scientific">Populus trichocarpa</name>
    <name type="common">Western balsam poplar</name>
    <name type="synonym">Populus balsamifera subsp. trichocarpa</name>
    <dbReference type="NCBI Taxonomy" id="3694"/>
    <lineage>
        <taxon>Eukaryota</taxon>
        <taxon>Viridiplantae</taxon>
        <taxon>Streptophyta</taxon>
        <taxon>Embryophyta</taxon>
        <taxon>Tracheophyta</taxon>
        <taxon>Spermatophyta</taxon>
        <taxon>Magnoliopsida</taxon>
        <taxon>eudicotyledons</taxon>
        <taxon>Gunneridae</taxon>
        <taxon>Pentapetalae</taxon>
        <taxon>rosids</taxon>
        <taxon>fabids</taxon>
        <taxon>Malpighiales</taxon>
        <taxon>Salicaceae</taxon>
        <taxon>Saliceae</taxon>
        <taxon>Populus</taxon>
    </lineage>
</organism>
<dbReference type="EMBL" id="CM009290">
    <property type="protein sequence ID" value="PNT59080.1"/>
    <property type="molecule type" value="Genomic_DNA"/>
</dbReference>
<keyword evidence="2" id="KW-1185">Reference proteome</keyword>
<dbReference type="AlphaFoldDB" id="A0A2K2CAM3"/>